<organism evidence="8">
    <name type="scientific">candidate division WOR-3 bacterium</name>
    <dbReference type="NCBI Taxonomy" id="2052148"/>
    <lineage>
        <taxon>Bacteria</taxon>
        <taxon>Bacteria division WOR-3</taxon>
    </lineage>
</organism>
<dbReference type="Pfam" id="PF01509">
    <property type="entry name" value="TruB_N"/>
    <property type="match status" value="1"/>
</dbReference>
<keyword evidence="3 5" id="KW-0819">tRNA processing</keyword>
<evidence type="ECO:0000313" key="8">
    <source>
        <dbReference type="EMBL" id="HGE98932.1"/>
    </source>
</evidence>
<comment type="similarity">
    <text evidence="2 5">Belongs to the pseudouridine synthase TruB family. Type 1 subfamily.</text>
</comment>
<evidence type="ECO:0000259" key="6">
    <source>
        <dbReference type="Pfam" id="PF01509"/>
    </source>
</evidence>
<dbReference type="InterPro" id="IPR014780">
    <property type="entry name" value="tRNA_psdUridine_synth_TruB"/>
</dbReference>
<gene>
    <name evidence="5 8" type="primary">truB</name>
    <name evidence="8" type="ORF">ENX07_02515</name>
</gene>
<evidence type="ECO:0000256" key="5">
    <source>
        <dbReference type="HAMAP-Rule" id="MF_01080"/>
    </source>
</evidence>
<dbReference type="HAMAP" id="MF_01080">
    <property type="entry name" value="TruB_bact"/>
    <property type="match status" value="1"/>
</dbReference>
<feature type="domain" description="Pseudouridine synthase II N-terminal" evidence="6">
    <location>
        <begin position="30"/>
        <end position="173"/>
    </location>
</feature>
<dbReference type="CDD" id="cd02573">
    <property type="entry name" value="PseudoU_synth_EcTruB"/>
    <property type="match status" value="1"/>
</dbReference>
<accession>A0A7C3YSL6</accession>
<evidence type="ECO:0000259" key="7">
    <source>
        <dbReference type="Pfam" id="PF16198"/>
    </source>
</evidence>
<reference evidence="8" key="1">
    <citation type="journal article" date="2020" name="mSystems">
        <title>Genome- and Community-Level Interaction Insights into Carbon Utilization and Element Cycling Functions of Hydrothermarchaeota in Hydrothermal Sediment.</title>
        <authorList>
            <person name="Zhou Z."/>
            <person name="Liu Y."/>
            <person name="Xu W."/>
            <person name="Pan J."/>
            <person name="Luo Z.H."/>
            <person name="Li M."/>
        </authorList>
    </citation>
    <scope>NUCLEOTIDE SEQUENCE [LARGE SCALE GENOMIC DNA]</scope>
    <source>
        <strain evidence="8">SpSt-906</strain>
    </source>
</reference>
<dbReference type="GO" id="GO:0003723">
    <property type="term" value="F:RNA binding"/>
    <property type="evidence" value="ECO:0007669"/>
    <property type="project" value="InterPro"/>
</dbReference>
<dbReference type="GO" id="GO:0160148">
    <property type="term" value="F:tRNA pseudouridine(55) synthase activity"/>
    <property type="evidence" value="ECO:0007669"/>
    <property type="project" value="UniProtKB-EC"/>
</dbReference>
<dbReference type="InterPro" id="IPR032819">
    <property type="entry name" value="TruB_C"/>
</dbReference>
<evidence type="ECO:0000256" key="1">
    <source>
        <dbReference type="ARBA" id="ARBA00000385"/>
    </source>
</evidence>
<name>A0A7C3YSL6_UNCW3</name>
<comment type="function">
    <text evidence="5">Responsible for synthesis of pseudouridine from uracil-55 in the psi GC loop of transfer RNAs.</text>
</comment>
<comment type="caution">
    <text evidence="8">The sequence shown here is derived from an EMBL/GenBank/DDBJ whole genome shotgun (WGS) entry which is preliminary data.</text>
</comment>
<protein>
    <recommendedName>
        <fullName evidence="5">tRNA pseudouridine synthase B</fullName>
        <ecNumber evidence="5">5.4.99.25</ecNumber>
    </recommendedName>
    <alternativeName>
        <fullName evidence="5">tRNA pseudouridine(55) synthase</fullName>
        <shortName evidence="5">Psi55 synthase</shortName>
    </alternativeName>
    <alternativeName>
        <fullName evidence="5">tRNA pseudouridylate synthase</fullName>
    </alternativeName>
    <alternativeName>
        <fullName evidence="5">tRNA-uridine isomerase</fullName>
    </alternativeName>
</protein>
<feature type="domain" description="tRNA pseudouridylate synthase B C-terminal" evidence="7">
    <location>
        <begin position="174"/>
        <end position="214"/>
    </location>
</feature>
<comment type="catalytic activity">
    <reaction evidence="1 5">
        <text>uridine(55) in tRNA = pseudouridine(55) in tRNA</text>
        <dbReference type="Rhea" id="RHEA:42532"/>
        <dbReference type="Rhea" id="RHEA-COMP:10101"/>
        <dbReference type="Rhea" id="RHEA-COMP:10102"/>
        <dbReference type="ChEBI" id="CHEBI:65314"/>
        <dbReference type="ChEBI" id="CHEBI:65315"/>
        <dbReference type="EC" id="5.4.99.25"/>
    </reaction>
</comment>
<dbReference type="PANTHER" id="PTHR13767:SF2">
    <property type="entry name" value="PSEUDOURIDYLATE SYNTHASE TRUB1"/>
    <property type="match status" value="1"/>
</dbReference>
<evidence type="ECO:0000256" key="2">
    <source>
        <dbReference type="ARBA" id="ARBA00005642"/>
    </source>
</evidence>
<evidence type="ECO:0000256" key="4">
    <source>
        <dbReference type="ARBA" id="ARBA00023235"/>
    </source>
</evidence>
<dbReference type="EMBL" id="DTMQ01000016">
    <property type="protein sequence ID" value="HGE98932.1"/>
    <property type="molecule type" value="Genomic_DNA"/>
</dbReference>
<proteinExistence type="inferred from homology"/>
<dbReference type="AlphaFoldDB" id="A0A7C3YSL6"/>
<dbReference type="InterPro" id="IPR020103">
    <property type="entry name" value="PsdUridine_synth_cat_dom_sf"/>
</dbReference>
<dbReference type="GO" id="GO:1990481">
    <property type="term" value="P:mRNA pseudouridine synthesis"/>
    <property type="evidence" value="ECO:0007669"/>
    <property type="project" value="TreeGrafter"/>
</dbReference>
<keyword evidence="4 5" id="KW-0413">Isomerase</keyword>
<dbReference type="Pfam" id="PF16198">
    <property type="entry name" value="TruB_C_2"/>
    <property type="match status" value="1"/>
</dbReference>
<dbReference type="PANTHER" id="PTHR13767">
    <property type="entry name" value="TRNA-PSEUDOURIDINE SYNTHASE"/>
    <property type="match status" value="1"/>
</dbReference>
<feature type="active site" description="Nucleophile" evidence="5">
    <location>
        <position position="40"/>
    </location>
</feature>
<dbReference type="NCBIfam" id="TIGR00431">
    <property type="entry name" value="TruB"/>
    <property type="match status" value="1"/>
</dbReference>
<dbReference type="SUPFAM" id="SSF55120">
    <property type="entry name" value="Pseudouridine synthase"/>
    <property type="match status" value="1"/>
</dbReference>
<evidence type="ECO:0000256" key="3">
    <source>
        <dbReference type="ARBA" id="ARBA00022694"/>
    </source>
</evidence>
<dbReference type="EC" id="5.4.99.25" evidence="5"/>
<sequence>MKGGVLLVNKPRGISSYDVIRKIKREASFFKKIGHAGTLDPIAEGLLLILFDNATKLFPILTSYPKVYRAKIRLGVVTDTDDLTGEILERHPVKDFQREEIISVLKRYEGEIEQIPPIFSALKEEGLPQYLRARRKEVVSPRARKVKVFWINLLSWEKESLEIRTEVGKGTYIRALARDIGKALGCGGSVEELKRERIGKFRVEEALPFSLLSEKVIKENCLSIESALYPFPEVTLEKEEIKSLLLGRKIPIRPNLEWQIPNGKHSSTFIPHPEFLKVFSRDRETLLLVKRLSSPSPLIKLVRVLYASSEGGK</sequence>
<dbReference type="Gene3D" id="3.30.2350.10">
    <property type="entry name" value="Pseudouridine synthase"/>
    <property type="match status" value="1"/>
</dbReference>
<dbReference type="GO" id="GO:0031119">
    <property type="term" value="P:tRNA pseudouridine synthesis"/>
    <property type="evidence" value="ECO:0007669"/>
    <property type="project" value="UniProtKB-UniRule"/>
</dbReference>
<dbReference type="InterPro" id="IPR002501">
    <property type="entry name" value="PsdUridine_synth_N"/>
</dbReference>